<dbReference type="RefSeq" id="WP_168449178.1">
    <property type="nucleotide sequence ID" value="NZ_JAAWWK010000002.1"/>
</dbReference>
<proteinExistence type="predicted"/>
<dbReference type="PANTHER" id="PTHR28055">
    <property type="entry name" value="ALTERED INHERITANCE OF MITOCHONDRIA PROTEIN 41, MITOCHONDRIAL"/>
    <property type="match status" value="1"/>
</dbReference>
<dbReference type="SUPFAM" id="SSF89095">
    <property type="entry name" value="GatB/YqeY motif"/>
    <property type="match status" value="1"/>
</dbReference>
<dbReference type="Gene3D" id="1.10.10.410">
    <property type="match status" value="1"/>
</dbReference>
<name>A0ABX1GCD3_9GAMM</name>
<protein>
    <submittedName>
        <fullName evidence="1">GatB/YqeY domain-containing protein</fullName>
    </submittedName>
</protein>
<dbReference type="Proteomes" id="UP000765845">
    <property type="component" value="Unassembled WGS sequence"/>
</dbReference>
<keyword evidence="2" id="KW-1185">Reference proteome</keyword>
<dbReference type="InterPro" id="IPR019004">
    <property type="entry name" value="YqeY/Aim41"/>
</dbReference>
<reference evidence="1 2" key="1">
    <citation type="submission" date="2020-04" db="EMBL/GenBank/DDBJ databases">
        <authorList>
            <person name="Yoon J."/>
        </authorList>
    </citation>
    <scope>NUCLEOTIDE SEQUENCE [LARGE SCALE GENOMIC DNA]</scope>
    <source>
        <strain evidence="1 2">KMU-166</strain>
    </source>
</reference>
<dbReference type="InterPro" id="IPR023168">
    <property type="entry name" value="GatB_Yqey_C_2"/>
</dbReference>
<accession>A0ABX1GCD3</accession>
<organism evidence="1 2">
    <name type="scientific">Spongiibacter thalassae</name>
    <dbReference type="NCBI Taxonomy" id="2721624"/>
    <lineage>
        <taxon>Bacteria</taxon>
        <taxon>Pseudomonadati</taxon>
        <taxon>Pseudomonadota</taxon>
        <taxon>Gammaproteobacteria</taxon>
        <taxon>Cellvibrionales</taxon>
        <taxon>Spongiibacteraceae</taxon>
        <taxon>Spongiibacter</taxon>
    </lineage>
</organism>
<dbReference type="Gene3D" id="1.10.1510.10">
    <property type="entry name" value="Uncharacterised protein YqeY/AIM41 PF09424, N-terminal domain"/>
    <property type="match status" value="1"/>
</dbReference>
<evidence type="ECO:0000313" key="2">
    <source>
        <dbReference type="Proteomes" id="UP000765845"/>
    </source>
</evidence>
<evidence type="ECO:0000313" key="1">
    <source>
        <dbReference type="EMBL" id="NKI16616.1"/>
    </source>
</evidence>
<dbReference type="PANTHER" id="PTHR28055:SF1">
    <property type="entry name" value="ALTERED INHERITANCE OF MITOCHONDRIA PROTEIN 41, MITOCHONDRIAL"/>
    <property type="match status" value="1"/>
</dbReference>
<dbReference type="EMBL" id="JAAWWK010000002">
    <property type="protein sequence ID" value="NKI16616.1"/>
    <property type="molecule type" value="Genomic_DNA"/>
</dbReference>
<dbReference type="InterPro" id="IPR042184">
    <property type="entry name" value="YqeY/Aim41_N"/>
</dbReference>
<dbReference type="InterPro" id="IPR003789">
    <property type="entry name" value="Asn/Gln_tRNA_amidoTrase-B-like"/>
</dbReference>
<dbReference type="Pfam" id="PF09424">
    <property type="entry name" value="YqeY"/>
    <property type="match status" value="1"/>
</dbReference>
<comment type="caution">
    <text evidence="1">The sequence shown here is derived from an EMBL/GenBank/DDBJ whole genome shotgun (WGS) entry which is preliminary data.</text>
</comment>
<gene>
    <name evidence="1" type="ORF">HCU74_04185</name>
</gene>
<sequence length="150" mass="16588">MSQPSLKQTLSDAMKAAMRAKDKERLSAVRLILSEIKRIEVDERIEIDDARCLAVLDKMCKQRRDSISQYEGAGREDLASVERQEMEVIQSFMPNPLSADELDQLISQAIADTGADSIKAMGQVVAQLKPAVQGRADMGEVSRLIKARLG</sequence>